<dbReference type="InterPro" id="IPR051317">
    <property type="entry name" value="Gfo/Idh/MocA_oxidoreduct"/>
</dbReference>
<dbReference type="Gene3D" id="3.40.50.720">
    <property type="entry name" value="NAD(P)-binding Rossmann-like Domain"/>
    <property type="match status" value="1"/>
</dbReference>
<evidence type="ECO:0000313" key="4">
    <source>
        <dbReference type="Proteomes" id="UP000614261"/>
    </source>
</evidence>
<dbReference type="Pfam" id="PF01408">
    <property type="entry name" value="GFO_IDH_MocA"/>
    <property type="match status" value="1"/>
</dbReference>
<dbReference type="SUPFAM" id="SSF51735">
    <property type="entry name" value="NAD(P)-binding Rossmann-fold domains"/>
    <property type="match status" value="1"/>
</dbReference>
<organism evidence="3 4">
    <name type="scientific">Blastomonas aquatica</name>
    <dbReference type="NCBI Taxonomy" id="1510276"/>
    <lineage>
        <taxon>Bacteria</taxon>
        <taxon>Pseudomonadati</taxon>
        <taxon>Pseudomonadota</taxon>
        <taxon>Alphaproteobacteria</taxon>
        <taxon>Sphingomonadales</taxon>
        <taxon>Sphingomonadaceae</taxon>
        <taxon>Blastomonas</taxon>
    </lineage>
</organism>
<name>A0ABQ1IZ50_9SPHN</name>
<evidence type="ECO:0000259" key="2">
    <source>
        <dbReference type="Pfam" id="PF22725"/>
    </source>
</evidence>
<dbReference type="InterPro" id="IPR055170">
    <property type="entry name" value="GFO_IDH_MocA-like_dom"/>
</dbReference>
<feature type="domain" description="Gfo/Idh/MocA-like oxidoreductase N-terminal" evidence="1">
    <location>
        <begin position="6"/>
        <end position="137"/>
    </location>
</feature>
<dbReference type="EMBL" id="BMGD01000002">
    <property type="protein sequence ID" value="GGB56087.1"/>
    <property type="molecule type" value="Genomic_DNA"/>
</dbReference>
<comment type="caution">
    <text evidence="3">The sequence shown here is derived from an EMBL/GenBank/DDBJ whole genome shotgun (WGS) entry which is preliminary data.</text>
</comment>
<gene>
    <name evidence="3" type="ORF">GCM10010833_08500</name>
</gene>
<keyword evidence="4" id="KW-1185">Reference proteome</keyword>
<dbReference type="SUPFAM" id="SSF55347">
    <property type="entry name" value="Glyceraldehyde-3-phosphate dehydrogenase-like, C-terminal domain"/>
    <property type="match status" value="1"/>
</dbReference>
<dbReference type="RefSeq" id="WP_229736808.1">
    <property type="nucleotide sequence ID" value="NZ_BMGD01000002.1"/>
</dbReference>
<dbReference type="Gene3D" id="3.30.360.10">
    <property type="entry name" value="Dihydrodipicolinate Reductase, domain 2"/>
    <property type="match status" value="1"/>
</dbReference>
<dbReference type="PANTHER" id="PTHR43708:SF3">
    <property type="entry name" value="OXIDOREDUCTASE"/>
    <property type="match status" value="1"/>
</dbReference>
<accession>A0ABQ1IZ50</accession>
<dbReference type="InterPro" id="IPR000683">
    <property type="entry name" value="Gfo/Idh/MocA-like_OxRdtase_N"/>
</dbReference>
<dbReference type="InterPro" id="IPR036291">
    <property type="entry name" value="NAD(P)-bd_dom_sf"/>
</dbReference>
<proteinExistence type="predicted"/>
<dbReference type="PANTHER" id="PTHR43708">
    <property type="entry name" value="CONSERVED EXPRESSED OXIDOREDUCTASE (EUROFUNG)"/>
    <property type="match status" value="1"/>
</dbReference>
<dbReference type="Proteomes" id="UP000614261">
    <property type="component" value="Unassembled WGS sequence"/>
</dbReference>
<protein>
    <submittedName>
        <fullName evidence="3">Oxidoreductase</fullName>
    </submittedName>
</protein>
<evidence type="ECO:0000259" key="1">
    <source>
        <dbReference type="Pfam" id="PF01408"/>
    </source>
</evidence>
<evidence type="ECO:0000313" key="3">
    <source>
        <dbReference type="EMBL" id="GGB56087.1"/>
    </source>
</evidence>
<dbReference type="Pfam" id="PF22725">
    <property type="entry name" value="GFO_IDH_MocA_C3"/>
    <property type="match status" value="1"/>
</dbReference>
<reference evidence="4" key="1">
    <citation type="journal article" date="2019" name="Int. J. Syst. Evol. Microbiol.">
        <title>The Global Catalogue of Microorganisms (GCM) 10K type strain sequencing project: providing services to taxonomists for standard genome sequencing and annotation.</title>
        <authorList>
            <consortium name="The Broad Institute Genomics Platform"/>
            <consortium name="The Broad Institute Genome Sequencing Center for Infectious Disease"/>
            <person name="Wu L."/>
            <person name="Ma J."/>
        </authorList>
    </citation>
    <scope>NUCLEOTIDE SEQUENCE [LARGE SCALE GENOMIC DNA]</scope>
    <source>
        <strain evidence="4">CGMCC 1.12851</strain>
    </source>
</reference>
<sequence>MTGQTRYAMIGGGEGAFIGPVHRVAAAIAGNCRLVAGALSSDPERARRSGEAVGIAQDRSYGSYAELLQRERVLPAEDRAEFIAIVTPNHVHAPAAIAALEAGFPVLIDKPLTDTLAAALDLQAVALKTGGLVGVTHTYTGYPMVRQARALIAQGDLGAVRRVSVRYTQGWLAKAEDASGKQAEWRIDPARSGLGGAFGDIGTHAFNLVEFITGETMTRIAADIRAAVPGRQLDDDGGAMFHLSGGGRGTLVASQICTGDANGLEISVWCEEAGVHWRQEEPGRLRVARRGAPEQIWVPGTDCAWLDASALAQVRLPSGHPEGYLEAFANIYRDFADAVRGNVSLHPAYASLDDGLAGMRFIKAAYESSAQGSAWINLNGDIA</sequence>
<feature type="domain" description="GFO/IDH/MocA-like oxidoreductase" evidence="2">
    <location>
        <begin position="145"/>
        <end position="274"/>
    </location>
</feature>